<dbReference type="Pfam" id="PF11867">
    <property type="entry name" value="T1RH-like_C"/>
    <property type="match status" value="1"/>
</dbReference>
<proteinExistence type="predicted"/>
<feature type="non-terminal residue" evidence="3">
    <location>
        <position position="1"/>
    </location>
</feature>
<evidence type="ECO:0000256" key="1">
    <source>
        <dbReference type="ARBA" id="ARBA00022747"/>
    </source>
</evidence>
<feature type="non-terminal residue" evidence="3">
    <location>
        <position position="204"/>
    </location>
</feature>
<comment type="caution">
    <text evidence="3">The sequence shown here is derived from an EMBL/GenBank/DDBJ whole genome shotgun (WGS) entry which is preliminary data.</text>
</comment>
<dbReference type="EMBL" id="BARU01013385">
    <property type="protein sequence ID" value="GAH36226.1"/>
    <property type="molecule type" value="Genomic_DNA"/>
</dbReference>
<sequence length="204" mass="22884">ETGIPQEEAVAIMLEKYEVVSAMFHGFDYSQFFTGTPAERVSVIPVAIEYILVQTNGKDRLLQVVTELSKAFALAVPHEKALDIKDDVGFFQAVRSAVAKSTRVPGKTQDELDTAIRQIVSKAIASDEVIDIFSATGLKKPDISILSDEFLAEVQKMPHRNLALELLQKLLSDEIKSRSRKNLVQSRSFAEMLEKTIRRYQNRT</sequence>
<name>X1ES55_9ZZZZ</name>
<dbReference type="InterPro" id="IPR021810">
    <property type="entry name" value="T1RH-like_C"/>
</dbReference>
<dbReference type="GO" id="GO:0009307">
    <property type="term" value="P:DNA restriction-modification system"/>
    <property type="evidence" value="ECO:0007669"/>
    <property type="project" value="UniProtKB-KW"/>
</dbReference>
<dbReference type="PANTHER" id="PTHR30195:SF15">
    <property type="entry name" value="TYPE I RESTRICTION ENZYME HINDI ENDONUCLEASE SUBUNIT"/>
    <property type="match status" value="1"/>
</dbReference>
<feature type="domain" description="Type I restriction enzyme HindI endonuclease subunit-like C-terminal" evidence="2">
    <location>
        <begin position="2"/>
        <end position="203"/>
    </location>
</feature>
<evidence type="ECO:0000259" key="2">
    <source>
        <dbReference type="Pfam" id="PF11867"/>
    </source>
</evidence>
<dbReference type="PANTHER" id="PTHR30195">
    <property type="entry name" value="TYPE I SITE-SPECIFIC DEOXYRIBONUCLEASE PROTEIN SUBUNIT M AND R"/>
    <property type="match status" value="1"/>
</dbReference>
<dbReference type="InterPro" id="IPR051268">
    <property type="entry name" value="Type-I_R_enzyme_R_subunit"/>
</dbReference>
<organism evidence="3">
    <name type="scientific">marine sediment metagenome</name>
    <dbReference type="NCBI Taxonomy" id="412755"/>
    <lineage>
        <taxon>unclassified sequences</taxon>
        <taxon>metagenomes</taxon>
        <taxon>ecological metagenomes</taxon>
    </lineage>
</organism>
<gene>
    <name evidence="3" type="ORF">S03H2_24204</name>
</gene>
<evidence type="ECO:0000313" key="3">
    <source>
        <dbReference type="EMBL" id="GAH36226.1"/>
    </source>
</evidence>
<protein>
    <recommendedName>
        <fullName evidence="2">Type I restriction enzyme HindI endonuclease subunit-like C-terminal domain-containing protein</fullName>
    </recommendedName>
</protein>
<reference evidence="3" key="1">
    <citation type="journal article" date="2014" name="Front. Microbiol.">
        <title>High frequency of phylogenetically diverse reductive dehalogenase-homologous genes in deep subseafloor sedimentary metagenomes.</title>
        <authorList>
            <person name="Kawai M."/>
            <person name="Futagami T."/>
            <person name="Toyoda A."/>
            <person name="Takaki Y."/>
            <person name="Nishi S."/>
            <person name="Hori S."/>
            <person name="Arai W."/>
            <person name="Tsubouchi T."/>
            <person name="Morono Y."/>
            <person name="Uchiyama I."/>
            <person name="Ito T."/>
            <person name="Fujiyama A."/>
            <person name="Inagaki F."/>
            <person name="Takami H."/>
        </authorList>
    </citation>
    <scope>NUCLEOTIDE SEQUENCE</scope>
    <source>
        <strain evidence="3">Expedition CK06-06</strain>
    </source>
</reference>
<keyword evidence="1" id="KW-0680">Restriction system</keyword>
<accession>X1ES55</accession>
<dbReference type="AlphaFoldDB" id="X1ES55"/>